<dbReference type="GeneID" id="64344033"/>
<dbReference type="NCBIfam" id="TIGR03711">
    <property type="entry name" value="acc_sec_asp3"/>
    <property type="match status" value="1"/>
</dbReference>
<reference evidence="1 2" key="1">
    <citation type="submission" date="2023-02" db="EMBL/GenBank/DDBJ databases">
        <title>Antimicrobial susceptibility testing and tentative epidemiological cut-off values for Lactobacillaceae family species intended for ingestion.</title>
        <authorList>
            <person name="Noehr-Meldgaard K."/>
            <person name="Struve C."/>
            <person name="Ingmer H."/>
            <person name="Koza A."/>
            <person name="Al-Nakeeb K."/>
            <person name="Agersoe Y."/>
        </authorList>
    </citation>
    <scope>NUCLEOTIDE SEQUENCE [LARGE SCALE GENOMIC DNA]</scope>
    <source>
        <strain evidence="1 2">DSM 20193</strain>
    </source>
</reference>
<gene>
    <name evidence="1" type="primary">asp3</name>
    <name evidence="1" type="ORF">P1N92_08465</name>
</gene>
<evidence type="ECO:0000313" key="2">
    <source>
        <dbReference type="Proteomes" id="UP001529201"/>
    </source>
</evidence>
<dbReference type="Proteomes" id="UP001529201">
    <property type="component" value="Unassembled WGS sequence"/>
</dbReference>
<dbReference type="RefSeq" id="WP_010292187.1">
    <property type="nucleotide sequence ID" value="NZ_CP065993.1"/>
</dbReference>
<protein>
    <submittedName>
        <fullName evidence="1">Accessory Sec system protein Asp3</fullName>
    </submittedName>
</protein>
<proteinExistence type="predicted"/>
<comment type="caution">
    <text evidence="1">The sequence shown here is derived from an EMBL/GenBank/DDBJ whole genome shotgun (WGS) entry which is preliminary data.</text>
</comment>
<organism evidence="1 2">
    <name type="scientific">Leuconostoc pseudomesenteroides</name>
    <dbReference type="NCBI Taxonomy" id="33968"/>
    <lineage>
        <taxon>Bacteria</taxon>
        <taxon>Bacillati</taxon>
        <taxon>Bacillota</taxon>
        <taxon>Bacilli</taxon>
        <taxon>Lactobacillales</taxon>
        <taxon>Lactobacillaceae</taxon>
        <taxon>Leuconostoc</taxon>
    </lineage>
</organism>
<dbReference type="EMBL" id="JARGDN010000012">
    <property type="protein sequence ID" value="MDG9734148.1"/>
    <property type="molecule type" value="Genomic_DNA"/>
</dbReference>
<sequence length="322" mass="37278">MTNQRIVVYWESGVGETYLYGSKIDFLKEGSVDFKNDRFPSGTKIHTWRSKGNYQEDRSSVQLPLLEKNKKYVVKLDAISYPEQSVYVQIIFFNRFHDIVDRVIAKNEEQKFLYPEAAYYYEISLLNAGMTHLKFYSISISEIDFHSKITYEEGGLLLSNHISADENSTTLNIVFREPEKGFVSFLPSITQQKLGDSIEIGTIRQLSDIYVSPKSREIIEEWLNEIYLQYNIENINWIGHGPVSNQAAQVYAAKNDFKSKLFISETYENENVRAQQRVMVYEELGTISEVQISDVMDMDYDKVLVDWVNHLTSKQSNGGLNE</sequence>
<dbReference type="InterPro" id="IPR022259">
    <property type="entry name" value="Acessory_Sec_prot_Asp3"/>
</dbReference>
<keyword evidence="2" id="KW-1185">Reference proteome</keyword>
<dbReference type="Pfam" id="PF15432">
    <property type="entry name" value="Sec-ASP3"/>
    <property type="match status" value="1"/>
</dbReference>
<evidence type="ECO:0000313" key="1">
    <source>
        <dbReference type="EMBL" id="MDG9734148.1"/>
    </source>
</evidence>
<name>A0ABT6HFM5_LEUPS</name>
<accession>A0ABT6HFM5</accession>